<keyword evidence="1" id="KW-0614">Plasmid</keyword>
<name>A0ABY5C741_9LACO</name>
<proteinExistence type="predicted"/>
<sequence length="89" mass="10104">MSRKILTAIQTKMPIVYPNDPHNQEDFFFAKTWYLEAGKKMAKGGTVGPLITGIEYNPRSNFYAVILANKSVINVDGRNVIAYTEEKYD</sequence>
<evidence type="ECO:0000313" key="1">
    <source>
        <dbReference type="EMBL" id="USS93968.1"/>
    </source>
</evidence>
<protein>
    <submittedName>
        <fullName evidence="1">Uncharacterized protein</fullName>
    </submittedName>
</protein>
<dbReference type="EMBL" id="CP097479">
    <property type="protein sequence ID" value="USS93968.1"/>
    <property type="molecule type" value="Genomic_DNA"/>
</dbReference>
<evidence type="ECO:0000313" key="2">
    <source>
        <dbReference type="Proteomes" id="UP001057532"/>
    </source>
</evidence>
<dbReference type="Proteomes" id="UP001057532">
    <property type="component" value="Plasmid punnamed"/>
</dbReference>
<organism evidence="1 2">
    <name type="scientific">Fructilactobacillus ixorae</name>
    <dbReference type="NCBI Taxonomy" id="1750535"/>
    <lineage>
        <taxon>Bacteria</taxon>
        <taxon>Bacillati</taxon>
        <taxon>Bacillota</taxon>
        <taxon>Bacilli</taxon>
        <taxon>Lactobacillales</taxon>
        <taxon>Lactobacillaceae</taxon>
        <taxon>Fructilactobacillus</taxon>
    </lineage>
</organism>
<geneLocation type="plasmid" evidence="1 2">
    <name>punnamed</name>
</geneLocation>
<reference evidence="1" key="1">
    <citation type="submission" date="2022-05" db="EMBL/GenBank/DDBJ databases">
        <authorList>
            <person name="Oliphant S.A."/>
            <person name="Watson-Haigh N.S."/>
            <person name="Sumby K.M."/>
            <person name="Gardner J.M."/>
            <person name="Jiranek V."/>
        </authorList>
    </citation>
    <scope>NUCLEOTIDE SEQUENCE</scope>
    <source>
        <strain evidence="1">Ru20-1</strain>
        <plasmid evidence="1">punnamed</plasmid>
    </source>
</reference>
<gene>
    <name evidence="1" type="ORF">M8332_07025</name>
</gene>
<accession>A0ABY5C741</accession>
<dbReference type="RefSeq" id="WP_252780848.1">
    <property type="nucleotide sequence ID" value="NZ_CP097479.1"/>
</dbReference>
<keyword evidence="2" id="KW-1185">Reference proteome</keyword>